<protein>
    <submittedName>
        <fullName evidence="1">Uncharacterized protein</fullName>
    </submittedName>
</protein>
<proteinExistence type="predicted"/>
<evidence type="ECO:0000313" key="1">
    <source>
        <dbReference type="EMBL" id="NYB75250.1"/>
    </source>
</evidence>
<reference evidence="1" key="1">
    <citation type="submission" date="2020-07" db="EMBL/GenBank/DDBJ databases">
        <title>Genomic analysis of a strain of Sedimentibacter Hydroxybenzoicus DSM7310.</title>
        <authorList>
            <person name="Ma S."/>
        </authorList>
    </citation>
    <scope>NUCLEOTIDE SEQUENCE</scope>
    <source>
        <strain evidence="1">DSM 7310</strain>
    </source>
</reference>
<comment type="caution">
    <text evidence="1">The sequence shown here is derived from an EMBL/GenBank/DDBJ whole genome shotgun (WGS) entry which is preliminary data.</text>
</comment>
<name>A0A974GXN5_SEDHY</name>
<accession>A0A974GXN5</accession>
<evidence type="ECO:0000313" key="2">
    <source>
        <dbReference type="Proteomes" id="UP000611629"/>
    </source>
</evidence>
<keyword evidence="2" id="KW-1185">Reference proteome</keyword>
<dbReference type="EMBL" id="JACBNQ010000019">
    <property type="protein sequence ID" value="NYB75250.1"/>
    <property type="molecule type" value="Genomic_DNA"/>
</dbReference>
<dbReference type="Proteomes" id="UP000611629">
    <property type="component" value="Unassembled WGS sequence"/>
</dbReference>
<dbReference type="AlphaFoldDB" id="A0A974GXN5"/>
<dbReference type="RefSeq" id="WP_179238956.1">
    <property type="nucleotide sequence ID" value="NZ_JACBNQ010000019.1"/>
</dbReference>
<sequence>MSNLNQMELQNLRHLIGAHETTANKLDAMAQQCQDPQISQMLKTDANAARQSKQKLMTFLQ</sequence>
<gene>
    <name evidence="1" type="ORF">HZF24_13965</name>
</gene>
<organism evidence="1 2">
    <name type="scientific">Sedimentibacter hydroxybenzoicus DSM 7310</name>
    <dbReference type="NCBI Taxonomy" id="1123245"/>
    <lineage>
        <taxon>Bacteria</taxon>
        <taxon>Bacillati</taxon>
        <taxon>Bacillota</taxon>
        <taxon>Tissierellia</taxon>
        <taxon>Sedimentibacter</taxon>
    </lineage>
</organism>